<dbReference type="EMBL" id="OX597821">
    <property type="protein sequence ID" value="CAI9726643.1"/>
    <property type="molecule type" value="Genomic_DNA"/>
</dbReference>
<dbReference type="Proteomes" id="UP001162480">
    <property type="component" value="Chromosome 8"/>
</dbReference>
<sequence length="152" mass="17459">MTLMMGSRESGRKCKASENRILSDKDARKIRTWNTQTPYQTGKAARRLRASWKIVGHLEYIFWIGFIRILFSLNKAIGNLDLSCLLVYYQFLHLVDKSGVCLECENEEEAMICGFLKQEAVYQDFVLSPDGHECPGKQCKNITNLFLTLNTL</sequence>
<accession>A0AA36B3F0</accession>
<dbReference type="AlphaFoldDB" id="A0AA36B3F0"/>
<proteinExistence type="predicted"/>
<organism evidence="1 2">
    <name type="scientific">Octopus vulgaris</name>
    <name type="common">Common octopus</name>
    <dbReference type="NCBI Taxonomy" id="6645"/>
    <lineage>
        <taxon>Eukaryota</taxon>
        <taxon>Metazoa</taxon>
        <taxon>Spiralia</taxon>
        <taxon>Lophotrochozoa</taxon>
        <taxon>Mollusca</taxon>
        <taxon>Cephalopoda</taxon>
        <taxon>Coleoidea</taxon>
        <taxon>Octopodiformes</taxon>
        <taxon>Octopoda</taxon>
        <taxon>Incirrata</taxon>
        <taxon>Octopodidae</taxon>
        <taxon>Octopus</taxon>
    </lineage>
</organism>
<gene>
    <name evidence="1" type="ORF">OCTVUL_1B026835</name>
</gene>
<name>A0AA36B3F0_OCTVU</name>
<evidence type="ECO:0000313" key="1">
    <source>
        <dbReference type="EMBL" id="CAI9726643.1"/>
    </source>
</evidence>
<evidence type="ECO:0000313" key="2">
    <source>
        <dbReference type="Proteomes" id="UP001162480"/>
    </source>
</evidence>
<reference evidence="1" key="1">
    <citation type="submission" date="2023-08" db="EMBL/GenBank/DDBJ databases">
        <authorList>
            <person name="Alioto T."/>
            <person name="Alioto T."/>
            <person name="Gomez Garrido J."/>
        </authorList>
    </citation>
    <scope>NUCLEOTIDE SEQUENCE</scope>
</reference>
<protein>
    <submittedName>
        <fullName evidence="1">Uncharacterized protein</fullName>
    </submittedName>
</protein>
<keyword evidence="2" id="KW-1185">Reference proteome</keyword>